<dbReference type="STRING" id="765911.Thivi_3419"/>
<dbReference type="OrthoDB" id="5769695at2"/>
<dbReference type="Proteomes" id="UP000006062">
    <property type="component" value="Chromosome"/>
</dbReference>
<evidence type="ECO:0000256" key="1">
    <source>
        <dbReference type="SAM" id="MobiDB-lite"/>
    </source>
</evidence>
<proteinExistence type="predicted"/>
<dbReference type="HOGENOM" id="CLU_2526494_0_0_6"/>
<dbReference type="KEGG" id="tvi:Thivi_3419"/>
<reference evidence="3 4" key="1">
    <citation type="submission" date="2012-06" db="EMBL/GenBank/DDBJ databases">
        <title>Complete sequence of Thiocystis violascens DSM 198.</title>
        <authorList>
            <consortium name="US DOE Joint Genome Institute"/>
            <person name="Lucas S."/>
            <person name="Han J."/>
            <person name="Lapidus A."/>
            <person name="Cheng J.-F."/>
            <person name="Goodwin L."/>
            <person name="Pitluck S."/>
            <person name="Peters L."/>
            <person name="Ovchinnikova G."/>
            <person name="Teshima H."/>
            <person name="Detter J.C."/>
            <person name="Han C."/>
            <person name="Tapia R."/>
            <person name="Land M."/>
            <person name="Hauser L."/>
            <person name="Kyrpides N."/>
            <person name="Ivanova N."/>
            <person name="Pagani I."/>
            <person name="Vogl K."/>
            <person name="Liu Z."/>
            <person name="Frigaard N.-U."/>
            <person name="Bryant D."/>
            <person name="Woyke T."/>
        </authorList>
    </citation>
    <scope>NUCLEOTIDE SEQUENCE [LARGE SCALE GENOMIC DNA]</scope>
    <source>
        <strain evidence="4">ATCC 17096 / DSM 198 / 6111</strain>
    </source>
</reference>
<protein>
    <submittedName>
        <fullName evidence="3">Uncharacterized protein</fullName>
    </submittedName>
</protein>
<organism evidence="3 4">
    <name type="scientific">Thiocystis violascens (strain ATCC 17096 / DSM 198 / 6111)</name>
    <name type="common">Chromatium violascens</name>
    <dbReference type="NCBI Taxonomy" id="765911"/>
    <lineage>
        <taxon>Bacteria</taxon>
        <taxon>Pseudomonadati</taxon>
        <taxon>Pseudomonadota</taxon>
        <taxon>Gammaproteobacteria</taxon>
        <taxon>Chromatiales</taxon>
        <taxon>Chromatiaceae</taxon>
        <taxon>Thiocystis</taxon>
    </lineage>
</organism>
<feature type="chain" id="PRO_5003683186" evidence="2">
    <location>
        <begin position="20"/>
        <end position="84"/>
    </location>
</feature>
<evidence type="ECO:0000313" key="3">
    <source>
        <dbReference type="EMBL" id="AFL75289.1"/>
    </source>
</evidence>
<evidence type="ECO:0000256" key="2">
    <source>
        <dbReference type="SAM" id="SignalP"/>
    </source>
</evidence>
<sequence>MTRWIMLMFAALLAMPVGARSSDDAPKDRDQDRRDKIIRPLIPGTSAPDYGAPAIIIKDGKVYDLIPGTHAPDYGSGRYLIQER</sequence>
<name>I3YE71_THIV6</name>
<keyword evidence="2" id="KW-0732">Signal</keyword>
<dbReference type="RefSeq" id="WP_014779693.1">
    <property type="nucleotide sequence ID" value="NC_018012.1"/>
</dbReference>
<evidence type="ECO:0000313" key="4">
    <source>
        <dbReference type="Proteomes" id="UP000006062"/>
    </source>
</evidence>
<accession>I3YE71</accession>
<dbReference type="EMBL" id="CP003154">
    <property type="protein sequence ID" value="AFL75289.1"/>
    <property type="molecule type" value="Genomic_DNA"/>
</dbReference>
<feature type="compositionally biased region" description="Basic and acidic residues" evidence="1">
    <location>
        <begin position="21"/>
        <end position="38"/>
    </location>
</feature>
<feature type="signal peptide" evidence="2">
    <location>
        <begin position="1"/>
        <end position="19"/>
    </location>
</feature>
<keyword evidence="4" id="KW-1185">Reference proteome</keyword>
<dbReference type="AlphaFoldDB" id="I3YE71"/>
<gene>
    <name evidence="3" type="ordered locus">Thivi_3419</name>
</gene>
<feature type="region of interest" description="Disordered" evidence="1">
    <location>
        <begin position="19"/>
        <end position="38"/>
    </location>
</feature>